<comment type="catalytic activity">
    <reaction evidence="9">
        <text>L-threonyl-[protein] + ATP = O-phospho-L-threonyl-[protein] + ADP + H(+)</text>
        <dbReference type="Rhea" id="RHEA:46608"/>
        <dbReference type="Rhea" id="RHEA-COMP:11060"/>
        <dbReference type="Rhea" id="RHEA-COMP:11605"/>
        <dbReference type="ChEBI" id="CHEBI:15378"/>
        <dbReference type="ChEBI" id="CHEBI:30013"/>
        <dbReference type="ChEBI" id="CHEBI:30616"/>
        <dbReference type="ChEBI" id="CHEBI:61977"/>
        <dbReference type="ChEBI" id="CHEBI:456216"/>
        <dbReference type="EC" id="2.7.11.1"/>
    </reaction>
</comment>
<evidence type="ECO:0000256" key="3">
    <source>
        <dbReference type="ARBA" id="ARBA00022614"/>
    </source>
</evidence>
<keyword evidence="12" id="KW-0472">Membrane</keyword>
<evidence type="ECO:0000256" key="9">
    <source>
        <dbReference type="ARBA" id="ARBA00047899"/>
    </source>
</evidence>
<dbReference type="GeneID" id="16073520"/>
<dbReference type="SUPFAM" id="SSF52058">
    <property type="entry name" value="L domain-like"/>
    <property type="match status" value="2"/>
</dbReference>
<dbReference type="GO" id="GO:0005524">
    <property type="term" value="F:ATP binding"/>
    <property type="evidence" value="ECO:0007669"/>
    <property type="project" value="UniProtKB-KW"/>
</dbReference>
<dbReference type="Pfam" id="PF07714">
    <property type="entry name" value="PK_Tyr_Ser-Thr"/>
    <property type="match status" value="2"/>
</dbReference>
<evidence type="ECO:0000313" key="16">
    <source>
        <dbReference type="Proteomes" id="UP000007799"/>
    </source>
</evidence>
<dbReference type="SMART" id="SM00364">
    <property type="entry name" value="LRR_BAC"/>
    <property type="match status" value="5"/>
</dbReference>
<dbReference type="InterPro" id="IPR000719">
    <property type="entry name" value="Prot_kinase_dom"/>
</dbReference>
<keyword evidence="13" id="KW-0732">Signal</keyword>
<evidence type="ECO:0000256" key="2">
    <source>
        <dbReference type="ARBA" id="ARBA00022527"/>
    </source>
</evidence>
<dbReference type="STRING" id="946362.F2UDJ5"/>
<dbReference type="Pfam" id="PF13306">
    <property type="entry name" value="LRR_5"/>
    <property type="match status" value="1"/>
</dbReference>
<evidence type="ECO:0000256" key="12">
    <source>
        <dbReference type="SAM" id="Phobius"/>
    </source>
</evidence>
<keyword evidence="12" id="KW-0812">Transmembrane</keyword>
<dbReference type="Gene3D" id="3.80.10.10">
    <property type="entry name" value="Ribonuclease Inhibitor"/>
    <property type="match status" value="2"/>
</dbReference>
<feature type="compositionally biased region" description="Polar residues" evidence="11">
    <location>
        <begin position="130"/>
        <end position="140"/>
    </location>
</feature>
<reference evidence="15" key="1">
    <citation type="submission" date="2009-08" db="EMBL/GenBank/DDBJ databases">
        <title>Annotation of Salpingoeca rosetta.</title>
        <authorList>
            <consortium name="The Broad Institute Genome Sequencing Platform"/>
            <person name="Russ C."/>
            <person name="Cuomo C."/>
            <person name="Burger G."/>
            <person name="Gray M.W."/>
            <person name="Holland P.W.H."/>
            <person name="King N."/>
            <person name="Lang F.B.F."/>
            <person name="Roger A.J."/>
            <person name="Ruiz-Trillo I."/>
            <person name="Young S.K."/>
            <person name="Zeng Q."/>
            <person name="Gargeya S."/>
            <person name="Alvarado L."/>
            <person name="Berlin A."/>
            <person name="Chapman S.B."/>
            <person name="Chen Z."/>
            <person name="Freedman E."/>
            <person name="Gellesch M."/>
            <person name="Goldberg J."/>
            <person name="Griggs A."/>
            <person name="Gujja S."/>
            <person name="Heilman E."/>
            <person name="Heiman D."/>
            <person name="Howarth C."/>
            <person name="Mehta T."/>
            <person name="Neiman D."/>
            <person name="Pearson M."/>
            <person name="Roberts A."/>
            <person name="Saif S."/>
            <person name="Shea T."/>
            <person name="Shenoy N."/>
            <person name="Sisk P."/>
            <person name="Stolte C."/>
            <person name="Sykes S."/>
            <person name="White J."/>
            <person name="Yandava C."/>
            <person name="Haas B."/>
            <person name="Nusbaum C."/>
            <person name="Birren B."/>
        </authorList>
    </citation>
    <scope>NUCLEOTIDE SEQUENCE [LARGE SCALE GENOMIC DNA]</scope>
    <source>
        <strain evidence="15">ATCC 50818</strain>
    </source>
</reference>
<dbReference type="Gene3D" id="3.30.200.20">
    <property type="entry name" value="Phosphorylase Kinase, domain 1"/>
    <property type="match status" value="1"/>
</dbReference>
<dbReference type="Proteomes" id="UP000007799">
    <property type="component" value="Unassembled WGS sequence"/>
</dbReference>
<dbReference type="InterPro" id="IPR026906">
    <property type="entry name" value="LRR_5"/>
</dbReference>
<keyword evidence="6" id="KW-0547">Nucleotide-binding</keyword>
<keyword evidence="7 15" id="KW-0418">Kinase</keyword>
<dbReference type="eggNOG" id="KOG0619">
    <property type="taxonomic scope" value="Eukaryota"/>
</dbReference>
<dbReference type="KEGG" id="sre:PTSG_06052"/>
<dbReference type="InterPro" id="IPR032675">
    <property type="entry name" value="LRR_dom_sf"/>
</dbReference>
<dbReference type="PROSITE" id="PS50011">
    <property type="entry name" value="PROTEIN_KINASE_DOM"/>
    <property type="match status" value="1"/>
</dbReference>
<gene>
    <name evidence="15" type="ORF">PTSG_06052</name>
</gene>
<keyword evidence="8" id="KW-0067">ATP-binding</keyword>
<dbReference type="eggNOG" id="KOG0192">
    <property type="taxonomic scope" value="Eukaryota"/>
</dbReference>
<dbReference type="PANTHER" id="PTHR48005:SF13">
    <property type="entry name" value="SERINE_THREONINE-PROTEIN KINASE DDB_G0278509-RELATED"/>
    <property type="match status" value="1"/>
</dbReference>
<name>F2UDJ5_SALR5</name>
<keyword evidence="3" id="KW-0433">Leucine-rich repeat</keyword>
<feature type="signal peptide" evidence="13">
    <location>
        <begin position="1"/>
        <end position="36"/>
    </location>
</feature>
<dbReference type="InterPro" id="IPR051420">
    <property type="entry name" value="Ser_Thr_Kinases_DiverseReg"/>
</dbReference>
<feature type="domain" description="Protein kinase" evidence="14">
    <location>
        <begin position="1024"/>
        <end position="1384"/>
    </location>
</feature>
<keyword evidence="5" id="KW-0677">Repeat</keyword>
<comment type="catalytic activity">
    <reaction evidence="10">
        <text>L-seryl-[protein] + ATP = O-phospho-L-seryl-[protein] + ADP + H(+)</text>
        <dbReference type="Rhea" id="RHEA:17989"/>
        <dbReference type="Rhea" id="RHEA-COMP:9863"/>
        <dbReference type="Rhea" id="RHEA-COMP:11604"/>
        <dbReference type="ChEBI" id="CHEBI:15378"/>
        <dbReference type="ChEBI" id="CHEBI:29999"/>
        <dbReference type="ChEBI" id="CHEBI:30616"/>
        <dbReference type="ChEBI" id="CHEBI:83421"/>
        <dbReference type="ChEBI" id="CHEBI:456216"/>
        <dbReference type="EC" id="2.7.11.1"/>
    </reaction>
</comment>
<evidence type="ECO:0000256" key="1">
    <source>
        <dbReference type="ARBA" id="ARBA00012513"/>
    </source>
</evidence>
<evidence type="ECO:0000259" key="14">
    <source>
        <dbReference type="PROSITE" id="PS50011"/>
    </source>
</evidence>
<dbReference type="EMBL" id="GL832969">
    <property type="protein sequence ID" value="EGD74690.1"/>
    <property type="molecule type" value="Genomic_DNA"/>
</dbReference>
<dbReference type="RefSeq" id="XP_004992947.1">
    <property type="nucleotide sequence ID" value="XM_004992890.1"/>
</dbReference>
<dbReference type="SMART" id="SM00220">
    <property type="entry name" value="S_TKc"/>
    <property type="match status" value="1"/>
</dbReference>
<dbReference type="PANTHER" id="PTHR48005">
    <property type="entry name" value="LEUCINE RICH REPEAT KINASE 2"/>
    <property type="match status" value="1"/>
</dbReference>
<organism evidence="16">
    <name type="scientific">Salpingoeca rosetta (strain ATCC 50818 / BSB-021)</name>
    <dbReference type="NCBI Taxonomy" id="946362"/>
    <lineage>
        <taxon>Eukaryota</taxon>
        <taxon>Choanoflagellata</taxon>
        <taxon>Craspedida</taxon>
        <taxon>Salpingoecidae</taxon>
        <taxon>Salpingoeca</taxon>
    </lineage>
</organism>
<dbReference type="SUPFAM" id="SSF56112">
    <property type="entry name" value="Protein kinase-like (PK-like)"/>
    <property type="match status" value="1"/>
</dbReference>
<evidence type="ECO:0000256" key="11">
    <source>
        <dbReference type="SAM" id="MobiDB-lite"/>
    </source>
</evidence>
<dbReference type="EC" id="2.7.11.1" evidence="1"/>
<evidence type="ECO:0000256" key="7">
    <source>
        <dbReference type="ARBA" id="ARBA00022777"/>
    </source>
</evidence>
<feature type="region of interest" description="Disordered" evidence="11">
    <location>
        <begin position="130"/>
        <end position="172"/>
    </location>
</feature>
<keyword evidence="2" id="KW-0723">Serine/threonine-protein kinase</keyword>
<dbReference type="InterPro" id="IPR001611">
    <property type="entry name" value="Leu-rich_rpt"/>
</dbReference>
<dbReference type="SMART" id="SM00369">
    <property type="entry name" value="LRR_TYP"/>
    <property type="match status" value="12"/>
</dbReference>
<evidence type="ECO:0000256" key="13">
    <source>
        <dbReference type="SAM" id="SignalP"/>
    </source>
</evidence>
<feature type="compositionally biased region" description="Low complexity" evidence="11">
    <location>
        <begin position="141"/>
        <end position="154"/>
    </location>
</feature>
<dbReference type="Pfam" id="PF13855">
    <property type="entry name" value="LRR_8"/>
    <property type="match status" value="2"/>
</dbReference>
<dbReference type="PROSITE" id="PS51450">
    <property type="entry name" value="LRR"/>
    <property type="match status" value="3"/>
</dbReference>
<keyword evidence="4" id="KW-0808">Transferase</keyword>
<evidence type="ECO:0000313" key="15">
    <source>
        <dbReference type="EMBL" id="EGD74690.1"/>
    </source>
</evidence>
<keyword evidence="12" id="KW-1133">Transmembrane helix</keyword>
<protein>
    <recommendedName>
        <fullName evidence="1">non-specific serine/threonine protein kinase</fullName>
        <ecNumber evidence="1">2.7.11.1</ecNumber>
    </recommendedName>
</protein>
<dbReference type="GO" id="GO:0004674">
    <property type="term" value="F:protein serine/threonine kinase activity"/>
    <property type="evidence" value="ECO:0007669"/>
    <property type="project" value="UniProtKB-KW"/>
</dbReference>
<sequence length="1384" mass="154156">MMMMHNKKAHINCRQLLAVAVVVLVTLFLSVPCCAAAATAAAKDAATSEAVVENQPVLFGHVGREQAACSDVRAAHHTLTQQLSAAMDEELAHGTNASAKRLQHHLQEAVATAAALQKALDHLCPSSTPLVIQDTHTSPLQQQQQPQQQWQQQQQRRERRSDTSGALSSLQATNDNSLLDEVPCRLSTLITEGTCPRPVHTLPPGSPLSLLVDVNMFVDMTNATRASAAAGLLQLSLTVRPRTFTVHGANFTLGTLSWVLENANWESVSTINVRGVVTNHLHLSIFNPLSNVTTIAFANSTIVHLSQRGPNGNTHPPLARAAQLTHLFLNNSHIEIVDQGTFAGLQALEVLSFHSNQLTRVDSSLFGHLPSIRFLDLAFNSITTIASRSFRDLTTLEFLRLQGNDVEQLPDDMFVGLSRLRQLNIGGLPLTELHPQLLAPLRQLRSIRMRFLQVTALPATLFSNNRLLETVNMERGRVHTIPANTFAGLNNLDFLELSQNNIPFLDAAWFGAGAPNLTKLWVVQNELTDISPELPTLLPRLDHLSLQQNMLTSIPAQVLRDQDSLRIIDISNNRLRSLPAGSFERLPRLRHISLANNELTALPSFPLLPGLQSIRLNHNQLTQLPDLLQFPALREFYFNNHRVPHLNLNAVVDLTELWRLEVAAHPDMPPATIKVAPTVGNKLATPLRVLDVRNVDVREVAPLFFDNSRVHVEALYAGWPGMDETTVRTEDICRFLKPLDTTLQLTNTGYKHLNLCPDHVFDVLLLQNNPELVSLRVTSPVSQFNVSGCTNLHELALPTADILDISGTRVPPVRSLCSQWGSEVVVARNWKSDALMKSRERVRSMLERCFVYSNVLLLDLSDNAWLDKPELVKDATLDLTVLSSNEVLTQQFVSLDSRANIPIVELTGTPISCQLELTHVRTRLVPDILQQEYRLAYYHACDCARGYARSGGRCKPVTRDITAAVLGTLAGVFAFQGLLFAVYWTYKRQRRLQTDNALKEKLLVERDAEVMALKKGWEIEYGELEMRRHICTGAFGDVWEGRWDTVRVAVKVMKQEVLLFDETTMQEFEKEVEFLQRTRHPHLVRFFGAGTDPNGSPFLVLEYVALGSLTELLEKDLGIVLAAHKQEKREARHPCDDESSCITPSTATAVEMTAWDLKQRLAGDIACGMAFIHSLDQVHRDLKSGNVLVSSALRGKITDFGSIRERLQRHDRHSSTASSMLATDDTPSMFSSGLGRMRSLRRPDSRAEMKYSRAVGAKTMHLSMTAGVGTPMYMAPEALYGREYGQKADVFSFGVVLWEIVTQQQPDIIAQEYGDTFDGPLFPTIKQLLEDGKRLRFPDDSEASPGSSLAPAWFRDMAVACMAQTPKDRPTFQELEKKLRYSTT</sequence>
<dbReference type="InterPro" id="IPR001245">
    <property type="entry name" value="Ser-Thr/Tyr_kinase_cat_dom"/>
</dbReference>
<feature type="chain" id="PRO_5003290961" description="non-specific serine/threonine protein kinase" evidence="13">
    <location>
        <begin position="37"/>
        <end position="1384"/>
    </location>
</feature>
<evidence type="ECO:0000256" key="6">
    <source>
        <dbReference type="ARBA" id="ARBA00022741"/>
    </source>
</evidence>
<evidence type="ECO:0000256" key="10">
    <source>
        <dbReference type="ARBA" id="ARBA00048679"/>
    </source>
</evidence>
<dbReference type="Gene3D" id="1.10.510.10">
    <property type="entry name" value="Transferase(Phosphotransferase) domain 1"/>
    <property type="match status" value="1"/>
</dbReference>
<dbReference type="InParanoid" id="F2UDJ5"/>
<proteinExistence type="predicted"/>
<dbReference type="InterPro" id="IPR003591">
    <property type="entry name" value="Leu-rich_rpt_typical-subtyp"/>
</dbReference>
<evidence type="ECO:0000256" key="8">
    <source>
        <dbReference type="ARBA" id="ARBA00022840"/>
    </source>
</evidence>
<keyword evidence="16" id="KW-1185">Reference proteome</keyword>
<feature type="compositionally biased region" description="Polar residues" evidence="11">
    <location>
        <begin position="163"/>
        <end position="172"/>
    </location>
</feature>
<accession>F2UDJ5</accession>
<dbReference type="OrthoDB" id="676979at2759"/>
<feature type="transmembrane region" description="Helical" evidence="12">
    <location>
        <begin position="963"/>
        <end position="986"/>
    </location>
</feature>
<evidence type="ECO:0000256" key="5">
    <source>
        <dbReference type="ARBA" id="ARBA00022737"/>
    </source>
</evidence>
<evidence type="ECO:0000256" key="4">
    <source>
        <dbReference type="ARBA" id="ARBA00022679"/>
    </source>
</evidence>
<dbReference type="InterPro" id="IPR011009">
    <property type="entry name" value="Kinase-like_dom_sf"/>
</dbReference>